<comment type="caution">
    <text evidence="2">The sequence shown here is derived from an EMBL/GenBank/DDBJ whole genome shotgun (WGS) entry which is preliminary data.</text>
</comment>
<dbReference type="AlphaFoldDB" id="A0A3A3Z467"/>
<protein>
    <recommendedName>
        <fullName evidence="4">Lantibiotic dehydratase N-terminal domain-containing protein</fullName>
    </recommendedName>
</protein>
<keyword evidence="3" id="KW-1185">Reference proteome</keyword>
<evidence type="ECO:0008006" key="4">
    <source>
        <dbReference type="Google" id="ProtNLM"/>
    </source>
</evidence>
<reference evidence="2 3" key="1">
    <citation type="submission" date="2018-09" db="EMBL/GenBank/DDBJ databases">
        <title>YIM 75000 draft genome.</title>
        <authorList>
            <person name="Tang S."/>
            <person name="Feng Y."/>
        </authorList>
    </citation>
    <scope>NUCLEOTIDE SEQUENCE [LARGE SCALE GENOMIC DNA]</scope>
    <source>
        <strain evidence="2 3">YIM 75000</strain>
    </source>
</reference>
<name>A0A3A3Z467_9ACTN</name>
<organism evidence="2 3">
    <name type="scientific">Vallicoccus soli</name>
    <dbReference type="NCBI Taxonomy" id="2339232"/>
    <lineage>
        <taxon>Bacteria</taxon>
        <taxon>Bacillati</taxon>
        <taxon>Actinomycetota</taxon>
        <taxon>Actinomycetes</taxon>
        <taxon>Motilibacterales</taxon>
        <taxon>Vallicoccaceae</taxon>
        <taxon>Vallicoccus</taxon>
    </lineage>
</organism>
<dbReference type="RefSeq" id="WP_119949120.1">
    <property type="nucleotide sequence ID" value="NZ_QZEZ01000001.1"/>
</dbReference>
<dbReference type="Proteomes" id="UP000265614">
    <property type="component" value="Unassembled WGS sequence"/>
</dbReference>
<evidence type="ECO:0000256" key="1">
    <source>
        <dbReference type="SAM" id="MobiDB-lite"/>
    </source>
</evidence>
<feature type="region of interest" description="Disordered" evidence="1">
    <location>
        <begin position="799"/>
        <end position="820"/>
    </location>
</feature>
<accession>A0A3A3Z467</accession>
<dbReference type="OrthoDB" id="2442707at2"/>
<sequence>MSAPLWFLRANPLARRRIADPALRGAVARLADAEQALAAEAGRASDALYALVGSADDDAARRRLVALRRAVRDDKAPKGEVPAVLAPWAAARAARDDARAALLAAAEGAADAERRTLAGLLGDEDLRRALALVAPEVEQGARRYREAVLAGGAVPARTRKSERGLLQYLSRALVRTSPLSRFTAVGLAVEDPAGAPLDAPSLEGATAFPGVDRVMLDHVLGGLDAPAAPEDAYVGLAPTSALDAAAGKLFFLRPTPEGLQRMAAPVTPGLRLLLDAVAMGPRPARRVAQDLAAAGGVPYEQALAHVLGSVAGGLLTASAREEDGQADLAALLDRPGDGAAAHLRAAGQLLPRLAAAPADDRPAVLADLEQALADASRAAGRPARVVVHEDYVLPPSTVATQGWEGPLDDLGAATDLLSVYDWLHDVRALMAAAFVERFGAGAVVPLAEHAPYLVGEVSRRALVMDEAFRTGGRPAGVGPADGSLEALWAVRRHVEDAVHAHLGKAAAAGDAEVVLPAQDVRELVAGVPERFRRDPLLYGVLVQPWQGRLVLNDGLPGHGMLVGRFLEADHRLGGDAVPRLAARLQEVYGAGGARVVEDLGLHGLNVNVHRRVLPDGLRPDDWYALRLRHDPATDALAVEDAEGRTLRVLPLGAGHPGLFPPPLSVATGLVISGRLYGGLASSWLRTTGWDARATTTCPRLSVGDVVVGRRRWWGGDELAGAAGAATEQERLLALTTWRARHGVPEEVVLKTTPADEGPLSVSAPDAQARRLQQKPQYLDLASTTYARVLPRLLERRGTEGQGHGYLEEATPAVGDGGHASEWVVEVGRRPGGPFRSAGGTR</sequence>
<evidence type="ECO:0000313" key="3">
    <source>
        <dbReference type="Proteomes" id="UP000265614"/>
    </source>
</evidence>
<gene>
    <name evidence="2" type="ORF">D5H78_04655</name>
</gene>
<evidence type="ECO:0000313" key="2">
    <source>
        <dbReference type="EMBL" id="RJK98194.1"/>
    </source>
</evidence>
<proteinExistence type="predicted"/>
<dbReference type="EMBL" id="QZEZ01000001">
    <property type="protein sequence ID" value="RJK98194.1"/>
    <property type="molecule type" value="Genomic_DNA"/>
</dbReference>